<comment type="caution">
    <text evidence="18">The sequence shown here is derived from an EMBL/GenBank/DDBJ whole genome shotgun (WGS) entry which is preliminary data.</text>
</comment>
<evidence type="ECO:0000256" key="13">
    <source>
        <dbReference type="ARBA" id="ARBA00048679"/>
    </source>
</evidence>
<dbReference type="AlphaFoldDB" id="A0AAV8TR51"/>
<sequence>MQLCWWQQLPLLLLVHLLYAEASVACKSTIDGPQRSSSRLWRYICPQQLTGVNQYKLNDPGGEPLLPGSHSLLPHANFVKCSPSGPNYLFSSFRIKLQELYKSSSRKTEAAGGGTSADIPTLTPVESDYSKNPAKPKAAAIVGGVGAALLVIIFVVLVYLCLMHIKKSVKQNSDTESSAQSAALELERVDVLPYAGARSSFGTQALRHFSIEELQHATSNFSKSKIIGEGAFGLVYKGFPLDGSIVAVKRRIKNPIQNFFHEVKSIATINHENLVKLIGYYEDGQQQILVYDYVSNGNIGNYLYDSKGFPVGELDLRQRLLIALGAARGIQHLHGLVPPFLHMHFRTSNVLLTEKFTAKISDYGLSKLVMEFNRVGSSSAIDCFLDPELDSYENFSQQSDVYSFGVFLLELISGREADGSSWSNSGHNLLLHATGSDLKDFVDKTLGEDTMGAAQQMMKLALRCVNTCTERPSMVSIVQEIEKIQAREMGYLHSEEISSVILGSELFK</sequence>
<evidence type="ECO:0000256" key="8">
    <source>
        <dbReference type="ARBA" id="ARBA00022777"/>
    </source>
</evidence>
<name>A0AAV8TR51_9ROSI</name>
<evidence type="ECO:0000256" key="4">
    <source>
        <dbReference type="ARBA" id="ARBA00022527"/>
    </source>
</evidence>
<evidence type="ECO:0000256" key="10">
    <source>
        <dbReference type="ARBA" id="ARBA00022989"/>
    </source>
</evidence>
<dbReference type="GO" id="GO:0005886">
    <property type="term" value="C:plasma membrane"/>
    <property type="evidence" value="ECO:0007669"/>
    <property type="project" value="UniProtKB-SubCell"/>
</dbReference>
<evidence type="ECO:0000256" key="12">
    <source>
        <dbReference type="ARBA" id="ARBA00047899"/>
    </source>
</evidence>
<keyword evidence="3" id="KW-1003">Cell membrane</keyword>
<dbReference type="PROSITE" id="PS50011">
    <property type="entry name" value="PROTEIN_KINASE_DOM"/>
    <property type="match status" value="1"/>
</dbReference>
<dbReference type="PROSITE" id="PS00107">
    <property type="entry name" value="PROTEIN_KINASE_ATP"/>
    <property type="match status" value="1"/>
</dbReference>
<evidence type="ECO:0000256" key="3">
    <source>
        <dbReference type="ARBA" id="ARBA00022475"/>
    </source>
</evidence>
<feature type="domain" description="Protein kinase" evidence="17">
    <location>
        <begin position="221"/>
        <end position="492"/>
    </location>
</feature>
<dbReference type="EC" id="2.7.11.1" evidence="2"/>
<evidence type="ECO:0000256" key="2">
    <source>
        <dbReference type="ARBA" id="ARBA00012513"/>
    </source>
</evidence>
<evidence type="ECO:0000256" key="9">
    <source>
        <dbReference type="ARBA" id="ARBA00022840"/>
    </source>
</evidence>
<keyword evidence="7 14" id="KW-0547">Nucleotide-binding</keyword>
<keyword evidence="6 15" id="KW-0812">Transmembrane</keyword>
<comment type="catalytic activity">
    <reaction evidence="13">
        <text>L-seryl-[protein] + ATP = O-phospho-L-seryl-[protein] + ADP + H(+)</text>
        <dbReference type="Rhea" id="RHEA:17989"/>
        <dbReference type="Rhea" id="RHEA-COMP:9863"/>
        <dbReference type="Rhea" id="RHEA-COMP:11604"/>
        <dbReference type="ChEBI" id="CHEBI:15378"/>
        <dbReference type="ChEBI" id="CHEBI:29999"/>
        <dbReference type="ChEBI" id="CHEBI:30616"/>
        <dbReference type="ChEBI" id="CHEBI:83421"/>
        <dbReference type="ChEBI" id="CHEBI:456216"/>
        <dbReference type="EC" id="2.7.11.1"/>
    </reaction>
</comment>
<keyword evidence="10 15" id="KW-1133">Transmembrane helix</keyword>
<dbReference type="PANTHER" id="PTHR47982:SF9">
    <property type="entry name" value="NON-SPECIFIC SERINE_THREONINE PROTEIN KINASE"/>
    <property type="match status" value="1"/>
</dbReference>
<dbReference type="Pfam" id="PF07714">
    <property type="entry name" value="PK_Tyr_Ser-Thr"/>
    <property type="match status" value="1"/>
</dbReference>
<feature type="signal peptide" evidence="16">
    <location>
        <begin position="1"/>
        <end position="22"/>
    </location>
</feature>
<proteinExistence type="predicted"/>
<keyword evidence="9 14" id="KW-0067">ATP-binding</keyword>
<evidence type="ECO:0000313" key="18">
    <source>
        <dbReference type="EMBL" id="KAJ8768683.1"/>
    </source>
</evidence>
<feature type="chain" id="PRO_5043384264" description="non-specific serine/threonine protein kinase" evidence="16">
    <location>
        <begin position="23"/>
        <end position="508"/>
    </location>
</feature>
<dbReference type="PANTHER" id="PTHR47982">
    <property type="entry name" value="PROLINE-RICH RECEPTOR-LIKE PROTEIN KINASE PERK4"/>
    <property type="match status" value="1"/>
</dbReference>
<dbReference type="Gene3D" id="3.30.200.20">
    <property type="entry name" value="Phosphorylase Kinase, domain 1"/>
    <property type="match status" value="1"/>
</dbReference>
<evidence type="ECO:0000256" key="11">
    <source>
        <dbReference type="ARBA" id="ARBA00023136"/>
    </source>
</evidence>
<keyword evidence="4" id="KW-0723">Serine/threonine-protein kinase</keyword>
<dbReference type="Gene3D" id="1.10.510.10">
    <property type="entry name" value="Transferase(Phosphotransferase) domain 1"/>
    <property type="match status" value="1"/>
</dbReference>
<organism evidence="18 19">
    <name type="scientific">Erythroxylum novogranatense</name>
    <dbReference type="NCBI Taxonomy" id="1862640"/>
    <lineage>
        <taxon>Eukaryota</taxon>
        <taxon>Viridiplantae</taxon>
        <taxon>Streptophyta</taxon>
        <taxon>Embryophyta</taxon>
        <taxon>Tracheophyta</taxon>
        <taxon>Spermatophyta</taxon>
        <taxon>Magnoliopsida</taxon>
        <taxon>eudicotyledons</taxon>
        <taxon>Gunneridae</taxon>
        <taxon>Pentapetalae</taxon>
        <taxon>rosids</taxon>
        <taxon>fabids</taxon>
        <taxon>Malpighiales</taxon>
        <taxon>Erythroxylaceae</taxon>
        <taxon>Erythroxylum</taxon>
    </lineage>
</organism>
<gene>
    <name evidence="18" type="ORF">K2173_023587</name>
</gene>
<evidence type="ECO:0000256" key="15">
    <source>
        <dbReference type="SAM" id="Phobius"/>
    </source>
</evidence>
<evidence type="ECO:0000256" key="7">
    <source>
        <dbReference type="ARBA" id="ARBA00022741"/>
    </source>
</evidence>
<reference evidence="18 19" key="1">
    <citation type="submission" date="2021-09" db="EMBL/GenBank/DDBJ databases">
        <title>Genomic insights and catalytic innovation underlie evolution of tropane alkaloids biosynthesis.</title>
        <authorList>
            <person name="Wang Y.-J."/>
            <person name="Tian T."/>
            <person name="Huang J.-P."/>
            <person name="Huang S.-X."/>
        </authorList>
    </citation>
    <scope>NUCLEOTIDE SEQUENCE [LARGE SCALE GENOMIC DNA]</scope>
    <source>
        <strain evidence="18">KIB-2018</strain>
        <tissue evidence="18">Leaf</tissue>
    </source>
</reference>
<evidence type="ECO:0000313" key="19">
    <source>
        <dbReference type="Proteomes" id="UP001159364"/>
    </source>
</evidence>
<feature type="binding site" evidence="14">
    <location>
        <position position="249"/>
    </location>
    <ligand>
        <name>ATP</name>
        <dbReference type="ChEBI" id="CHEBI:30616"/>
    </ligand>
</feature>
<comment type="subcellular location">
    <subcellularLocation>
        <location evidence="1">Cell membrane</location>
        <topology evidence="1">Single-pass membrane protein</topology>
    </subcellularLocation>
</comment>
<keyword evidence="16" id="KW-0732">Signal</keyword>
<evidence type="ECO:0000256" key="16">
    <source>
        <dbReference type="SAM" id="SignalP"/>
    </source>
</evidence>
<dbReference type="Proteomes" id="UP001159364">
    <property type="component" value="Linkage Group LG04"/>
</dbReference>
<protein>
    <recommendedName>
        <fullName evidence="2">non-specific serine/threonine protein kinase</fullName>
        <ecNumber evidence="2">2.7.11.1</ecNumber>
    </recommendedName>
</protein>
<dbReference type="InterPro" id="IPR001245">
    <property type="entry name" value="Ser-Thr/Tyr_kinase_cat_dom"/>
</dbReference>
<dbReference type="EMBL" id="JAIWQS010000004">
    <property type="protein sequence ID" value="KAJ8768683.1"/>
    <property type="molecule type" value="Genomic_DNA"/>
</dbReference>
<keyword evidence="11 15" id="KW-0472">Membrane</keyword>
<accession>A0AAV8TR51</accession>
<dbReference type="GO" id="GO:0004674">
    <property type="term" value="F:protein serine/threonine kinase activity"/>
    <property type="evidence" value="ECO:0007669"/>
    <property type="project" value="UniProtKB-KW"/>
</dbReference>
<evidence type="ECO:0000256" key="5">
    <source>
        <dbReference type="ARBA" id="ARBA00022679"/>
    </source>
</evidence>
<dbReference type="InterPro" id="IPR047117">
    <property type="entry name" value="PERK1-13-like"/>
</dbReference>
<dbReference type="InterPro" id="IPR017441">
    <property type="entry name" value="Protein_kinase_ATP_BS"/>
</dbReference>
<comment type="catalytic activity">
    <reaction evidence="12">
        <text>L-threonyl-[protein] + ATP = O-phospho-L-threonyl-[protein] + ADP + H(+)</text>
        <dbReference type="Rhea" id="RHEA:46608"/>
        <dbReference type="Rhea" id="RHEA-COMP:11060"/>
        <dbReference type="Rhea" id="RHEA-COMP:11605"/>
        <dbReference type="ChEBI" id="CHEBI:15378"/>
        <dbReference type="ChEBI" id="CHEBI:30013"/>
        <dbReference type="ChEBI" id="CHEBI:30616"/>
        <dbReference type="ChEBI" id="CHEBI:61977"/>
        <dbReference type="ChEBI" id="CHEBI:456216"/>
        <dbReference type="EC" id="2.7.11.1"/>
    </reaction>
</comment>
<dbReference type="InterPro" id="IPR011009">
    <property type="entry name" value="Kinase-like_dom_sf"/>
</dbReference>
<dbReference type="GO" id="GO:0005524">
    <property type="term" value="F:ATP binding"/>
    <property type="evidence" value="ECO:0007669"/>
    <property type="project" value="UniProtKB-UniRule"/>
</dbReference>
<keyword evidence="8" id="KW-0418">Kinase</keyword>
<keyword evidence="19" id="KW-1185">Reference proteome</keyword>
<feature type="transmembrane region" description="Helical" evidence="15">
    <location>
        <begin position="138"/>
        <end position="162"/>
    </location>
</feature>
<keyword evidence="5" id="KW-0808">Transferase</keyword>
<evidence type="ECO:0000256" key="1">
    <source>
        <dbReference type="ARBA" id="ARBA00004162"/>
    </source>
</evidence>
<evidence type="ECO:0000256" key="14">
    <source>
        <dbReference type="PROSITE-ProRule" id="PRU10141"/>
    </source>
</evidence>
<evidence type="ECO:0000259" key="17">
    <source>
        <dbReference type="PROSITE" id="PS50011"/>
    </source>
</evidence>
<dbReference type="InterPro" id="IPR000719">
    <property type="entry name" value="Prot_kinase_dom"/>
</dbReference>
<dbReference type="SUPFAM" id="SSF56112">
    <property type="entry name" value="Protein kinase-like (PK-like)"/>
    <property type="match status" value="1"/>
</dbReference>
<evidence type="ECO:0000256" key="6">
    <source>
        <dbReference type="ARBA" id="ARBA00022692"/>
    </source>
</evidence>